<evidence type="ECO:0000256" key="2">
    <source>
        <dbReference type="ARBA" id="ARBA00006656"/>
    </source>
</evidence>
<keyword evidence="4 8" id="KW-0732">Signal</keyword>
<dbReference type="Pfam" id="PF00688">
    <property type="entry name" value="TGFb_propeptide"/>
    <property type="match status" value="1"/>
</dbReference>
<comment type="subcellular location">
    <subcellularLocation>
        <location evidence="1">Secreted</location>
    </subcellularLocation>
</comment>
<dbReference type="InterPro" id="IPR001111">
    <property type="entry name" value="TGF-b_propeptide"/>
</dbReference>
<comment type="caution">
    <text evidence="10">The sequence shown here is derived from an EMBL/GenBank/DDBJ whole genome shotgun (WGS) entry which is preliminary data.</text>
</comment>
<dbReference type="AlphaFoldDB" id="A0A443S7H0"/>
<feature type="domain" description="TGF-beta propeptide" evidence="9">
    <location>
        <begin position="33"/>
        <end position="234"/>
    </location>
</feature>
<comment type="similarity">
    <text evidence="2">Belongs to the TGF-beta family.</text>
</comment>
<evidence type="ECO:0000313" key="11">
    <source>
        <dbReference type="Proteomes" id="UP000288716"/>
    </source>
</evidence>
<dbReference type="Gene3D" id="2.60.120.970">
    <property type="match status" value="1"/>
</dbReference>
<feature type="chain" id="PRO_5019055452" evidence="8">
    <location>
        <begin position="28"/>
        <end position="235"/>
    </location>
</feature>
<dbReference type="GO" id="GO:0005125">
    <property type="term" value="F:cytokine activity"/>
    <property type="evidence" value="ECO:0007669"/>
    <property type="project" value="TreeGrafter"/>
</dbReference>
<feature type="signal peptide" evidence="8">
    <location>
        <begin position="1"/>
        <end position="27"/>
    </location>
</feature>
<sequence>MASRKWLPYNVKLATILLLSLLSFSDCVYYADNGLEQTLAYRFLPAKERREMQQEILNLLGLQHRPKPKSHGTDNSAPKYLQDLYKSLLDEESGDLKVDEKHGPVIIEGEVLSKISLHAINDSDVIMSFVNQFTHRFPHSRHEREKRFWFDISEVQPSQNIMEAELRLFRNLSSSRFDRSHVFNLSIYALVHGDDREDKRLLFVDKKTVGDEHGWIMFNVTEPMINWVVFPSQNL</sequence>
<name>A0A443S7H0_9ACAR</name>
<keyword evidence="3" id="KW-0964">Secreted</keyword>
<keyword evidence="11" id="KW-1185">Reference proteome</keyword>
<organism evidence="10 11">
    <name type="scientific">Leptotrombidium deliense</name>
    <dbReference type="NCBI Taxonomy" id="299467"/>
    <lineage>
        <taxon>Eukaryota</taxon>
        <taxon>Metazoa</taxon>
        <taxon>Ecdysozoa</taxon>
        <taxon>Arthropoda</taxon>
        <taxon>Chelicerata</taxon>
        <taxon>Arachnida</taxon>
        <taxon>Acari</taxon>
        <taxon>Acariformes</taxon>
        <taxon>Trombidiformes</taxon>
        <taxon>Prostigmata</taxon>
        <taxon>Anystina</taxon>
        <taxon>Parasitengona</taxon>
        <taxon>Trombiculoidea</taxon>
        <taxon>Trombiculidae</taxon>
        <taxon>Leptotrombidium</taxon>
    </lineage>
</organism>
<dbReference type="Proteomes" id="UP000288716">
    <property type="component" value="Unassembled WGS sequence"/>
</dbReference>
<dbReference type="VEuPathDB" id="VectorBase:LDEU008606"/>
<dbReference type="PANTHER" id="PTHR11848:SF310">
    <property type="entry name" value="PROTEIN 60A-RELATED"/>
    <property type="match status" value="1"/>
</dbReference>
<dbReference type="STRING" id="299467.A0A443S7H0"/>
<dbReference type="PANTHER" id="PTHR11848">
    <property type="entry name" value="TGF-BETA FAMILY"/>
    <property type="match status" value="1"/>
</dbReference>
<evidence type="ECO:0000256" key="7">
    <source>
        <dbReference type="ARBA" id="ARBA00023180"/>
    </source>
</evidence>
<dbReference type="InterPro" id="IPR015615">
    <property type="entry name" value="TGF-beta-rel"/>
</dbReference>
<evidence type="ECO:0000259" key="9">
    <source>
        <dbReference type="Pfam" id="PF00688"/>
    </source>
</evidence>
<evidence type="ECO:0000256" key="1">
    <source>
        <dbReference type="ARBA" id="ARBA00004613"/>
    </source>
</evidence>
<evidence type="ECO:0000256" key="6">
    <source>
        <dbReference type="ARBA" id="ARBA00023157"/>
    </source>
</evidence>
<keyword evidence="7" id="KW-0325">Glycoprotein</keyword>
<dbReference type="GO" id="GO:0005615">
    <property type="term" value="C:extracellular space"/>
    <property type="evidence" value="ECO:0007669"/>
    <property type="project" value="TreeGrafter"/>
</dbReference>
<keyword evidence="5" id="KW-0339">Growth factor</keyword>
<protein>
    <submittedName>
        <fullName evidence="10">Bone morphogenetic protein 7-like isoform X1</fullName>
    </submittedName>
</protein>
<proteinExistence type="inferred from homology"/>
<keyword evidence="6" id="KW-1015">Disulfide bond</keyword>
<feature type="non-terminal residue" evidence="10">
    <location>
        <position position="235"/>
    </location>
</feature>
<evidence type="ECO:0000256" key="8">
    <source>
        <dbReference type="SAM" id="SignalP"/>
    </source>
</evidence>
<dbReference type="OrthoDB" id="5987191at2759"/>
<evidence type="ECO:0000256" key="5">
    <source>
        <dbReference type="ARBA" id="ARBA00023030"/>
    </source>
</evidence>
<dbReference type="GO" id="GO:0008083">
    <property type="term" value="F:growth factor activity"/>
    <property type="evidence" value="ECO:0007669"/>
    <property type="project" value="UniProtKB-KW"/>
</dbReference>
<gene>
    <name evidence="10" type="ORF">B4U80_09329</name>
</gene>
<reference evidence="10 11" key="1">
    <citation type="journal article" date="2018" name="Gigascience">
        <title>Genomes of trombidid mites reveal novel predicted allergens and laterally-transferred genes associated with secondary metabolism.</title>
        <authorList>
            <person name="Dong X."/>
            <person name="Chaisiri K."/>
            <person name="Xia D."/>
            <person name="Armstrong S.D."/>
            <person name="Fang Y."/>
            <person name="Donnelly M.J."/>
            <person name="Kadowaki T."/>
            <person name="McGarry J.W."/>
            <person name="Darby A.C."/>
            <person name="Makepeace B.L."/>
        </authorList>
    </citation>
    <scope>NUCLEOTIDE SEQUENCE [LARGE SCALE GENOMIC DNA]</scope>
    <source>
        <strain evidence="10">UoL-UT</strain>
    </source>
</reference>
<evidence type="ECO:0000256" key="3">
    <source>
        <dbReference type="ARBA" id="ARBA00022525"/>
    </source>
</evidence>
<accession>A0A443S7H0</accession>
<evidence type="ECO:0000256" key="4">
    <source>
        <dbReference type="ARBA" id="ARBA00022729"/>
    </source>
</evidence>
<evidence type="ECO:0000313" key="10">
    <source>
        <dbReference type="EMBL" id="RWS23434.1"/>
    </source>
</evidence>
<dbReference type="EMBL" id="NCKV01006461">
    <property type="protein sequence ID" value="RWS23434.1"/>
    <property type="molecule type" value="Genomic_DNA"/>
</dbReference>